<proteinExistence type="predicted"/>
<dbReference type="EMBL" id="FWEW01003538">
    <property type="protein sequence ID" value="SLM39693.1"/>
    <property type="molecule type" value="Genomic_DNA"/>
</dbReference>
<keyword evidence="2" id="KW-1185">Reference proteome</keyword>
<dbReference type="InterPro" id="IPR050600">
    <property type="entry name" value="SETD3_SETD6_MTase"/>
</dbReference>
<evidence type="ECO:0000313" key="1">
    <source>
        <dbReference type="EMBL" id="SLM39693.1"/>
    </source>
</evidence>
<dbReference type="SUPFAM" id="SSF82199">
    <property type="entry name" value="SET domain"/>
    <property type="match status" value="1"/>
</dbReference>
<organism evidence="1 2">
    <name type="scientific">Lasallia pustulata</name>
    <dbReference type="NCBI Taxonomy" id="136370"/>
    <lineage>
        <taxon>Eukaryota</taxon>
        <taxon>Fungi</taxon>
        <taxon>Dikarya</taxon>
        <taxon>Ascomycota</taxon>
        <taxon>Pezizomycotina</taxon>
        <taxon>Lecanoromycetes</taxon>
        <taxon>OSLEUM clade</taxon>
        <taxon>Umbilicariomycetidae</taxon>
        <taxon>Umbilicariales</taxon>
        <taxon>Umbilicariaceae</taxon>
        <taxon>Lasallia</taxon>
    </lineage>
</organism>
<name>A0A1W5D989_9LECA</name>
<accession>A0A1W5D989</accession>
<dbReference type="Gene3D" id="3.90.1410.10">
    <property type="entry name" value="set domain protein methyltransferase, domain 1"/>
    <property type="match status" value="1"/>
</dbReference>
<evidence type="ECO:0008006" key="3">
    <source>
        <dbReference type="Google" id="ProtNLM"/>
    </source>
</evidence>
<evidence type="ECO:0000313" key="2">
    <source>
        <dbReference type="Proteomes" id="UP000192927"/>
    </source>
</evidence>
<dbReference type="GO" id="GO:0005634">
    <property type="term" value="C:nucleus"/>
    <property type="evidence" value="ECO:0007669"/>
    <property type="project" value="TreeGrafter"/>
</dbReference>
<dbReference type="CDD" id="cd10527">
    <property type="entry name" value="SET_LSMT"/>
    <property type="match status" value="1"/>
</dbReference>
<reference evidence="2" key="1">
    <citation type="submission" date="2017-03" db="EMBL/GenBank/DDBJ databases">
        <authorList>
            <person name="Sharma R."/>
            <person name="Thines M."/>
        </authorList>
    </citation>
    <scope>NUCLEOTIDE SEQUENCE [LARGE SCALE GENOMIC DNA]</scope>
</reference>
<protein>
    <recommendedName>
        <fullName evidence="3">SET domain-containing protein</fullName>
    </recommendedName>
</protein>
<dbReference type="InterPro" id="IPR046341">
    <property type="entry name" value="SET_dom_sf"/>
</dbReference>
<dbReference type="Proteomes" id="UP000192927">
    <property type="component" value="Unassembled WGS sequence"/>
</dbReference>
<dbReference type="PANTHER" id="PTHR13271:SF76">
    <property type="entry name" value="SET DOMAIN-CONTAINING PROTEIN 8"/>
    <property type="match status" value="1"/>
</dbReference>
<dbReference type="GO" id="GO:0016279">
    <property type="term" value="F:protein-lysine N-methyltransferase activity"/>
    <property type="evidence" value="ECO:0007669"/>
    <property type="project" value="TreeGrafter"/>
</dbReference>
<sequence length="581" mass="63944">MQRKLLPIETVPAWAELNNVEFDGVKVSSLPAGKGSGVVATAAHSEDGAILMRVPQELVLSLGNVWMYAKSDQHLREVLEATGEYARTARGAILIFLLLQVTSTSLLPVKIGASNPFTGYVQFLPSHIPLPTFWENAEIEMVKGTSLEGALRSKLNSLNREFDHLRDSTRSIKWCQQYWWDQQTGLLSLDDWKQVDAMYRSRALDLPGTGHAVVPCIDMANHASGKGTVARYDTDADGGGVLVLRDGKSVVVGDEVTITYGDDKGACEMLFSYGFIEESMDSAQELFLDLDIPDDDPLKQVKKTVAKSPPGVRLFRTGKSTGWEGPFAWLLCVNEEDGLKFGMLQTTDGGRELNVSWKGQDLVDGLELEVLLKADPLWDVYNLRAITTVQGRVESQLHSLVSAGEQMQVAGEQGPLSPRYLEVAMRLHDLEEELLLQAYEDFEHQPDEVTLGLATSGSGHKKCPPLGKKKGRLTNQNGCAILPRRRPNENMSDGHFGMGVERRKAYPSYTSSKAQNAADSSIPSSLSITDIVTRNNRQSLPLFAITHSSRSADLDDYPTQLATFAKPSSTEKHLQEDLSLP</sequence>
<dbReference type="AlphaFoldDB" id="A0A1W5D989"/>
<dbReference type="PANTHER" id="PTHR13271">
    <property type="entry name" value="UNCHARACTERIZED PUTATIVE METHYLTRANSFERASE"/>
    <property type="match status" value="1"/>
</dbReference>